<feature type="non-terminal residue" evidence="1">
    <location>
        <position position="178"/>
    </location>
</feature>
<dbReference type="InterPro" id="IPR021827">
    <property type="entry name" value="Nup186/Nup192/Nup205"/>
</dbReference>
<name>A0ABR0M338_9PEZI</name>
<evidence type="ECO:0000313" key="2">
    <source>
        <dbReference type="Proteomes" id="UP001357485"/>
    </source>
</evidence>
<comment type="caution">
    <text evidence="1">The sequence shown here is derived from an EMBL/GenBank/DDBJ whole genome shotgun (WGS) entry which is preliminary data.</text>
</comment>
<organism evidence="1 2">
    <name type="scientific">Cryomyces antarcticus</name>
    <dbReference type="NCBI Taxonomy" id="329879"/>
    <lineage>
        <taxon>Eukaryota</taxon>
        <taxon>Fungi</taxon>
        <taxon>Dikarya</taxon>
        <taxon>Ascomycota</taxon>
        <taxon>Pezizomycotina</taxon>
        <taxon>Dothideomycetes</taxon>
        <taxon>Dothideomycetes incertae sedis</taxon>
        <taxon>Cryomyces</taxon>
    </lineage>
</organism>
<gene>
    <name evidence="1" type="ORF">LTR16_010926</name>
</gene>
<reference evidence="1 2" key="1">
    <citation type="submission" date="2023-08" db="EMBL/GenBank/DDBJ databases">
        <title>Black Yeasts Isolated from many extreme environments.</title>
        <authorList>
            <person name="Coleine C."/>
            <person name="Stajich J.E."/>
            <person name="Selbmann L."/>
        </authorList>
    </citation>
    <scope>NUCLEOTIDE SEQUENCE [LARGE SCALE GENOMIC DNA]</scope>
    <source>
        <strain evidence="1 2">CCFEE 536</strain>
    </source>
</reference>
<keyword evidence="2" id="KW-1185">Reference proteome</keyword>
<evidence type="ECO:0000313" key="1">
    <source>
        <dbReference type="EMBL" id="KAK5276615.1"/>
    </source>
</evidence>
<dbReference type="EMBL" id="JAVRRA010003252">
    <property type="protein sequence ID" value="KAK5276615.1"/>
    <property type="molecule type" value="Genomic_DNA"/>
</dbReference>
<accession>A0ABR0M338</accession>
<dbReference type="Pfam" id="PF11894">
    <property type="entry name" value="Nup192"/>
    <property type="match status" value="1"/>
</dbReference>
<sequence length="178" mass="19494">MPGIESYVDFAVGRVFGIKSFDLSDPIQTQILRLRCLEFITTCLSSFNEDLVIIANTSNIAVDTAIDASSLAAYVRLHPFARVMEWLFNEKVLAALFATAHQDIAEVNNSAPASPLVLAVVESIKVMDLVMKLQSTYLNIVRPVIKTQATAPRAPVRNSAIASFEDAVLNDLQIIVDL</sequence>
<protein>
    <submittedName>
        <fullName evidence="1">Uncharacterized protein</fullName>
    </submittedName>
</protein>
<proteinExistence type="predicted"/>
<dbReference type="Proteomes" id="UP001357485">
    <property type="component" value="Unassembled WGS sequence"/>
</dbReference>